<dbReference type="CDD" id="cd22231">
    <property type="entry name" value="RHH_NikR_HicB-like"/>
    <property type="match status" value="1"/>
</dbReference>
<reference evidence="3 5" key="1">
    <citation type="submission" date="2017-07" db="EMBL/GenBank/DDBJ databases">
        <title>Genome Sequence of Arenibacter algicola Strain SMS7 Isolated from a culture of the Diatom Skeletonema marinoi.</title>
        <authorList>
            <person name="Topel M."/>
            <person name="Pinder M.I.M."/>
            <person name="Johansson O.N."/>
            <person name="Kourtchenko O."/>
            <person name="Godhe A."/>
            <person name="Clarke A.K."/>
        </authorList>
    </citation>
    <scope>NUCLEOTIDE SEQUENCE [LARGE SCALE GENOMIC DNA]</scope>
    <source>
        <strain evidence="3 5">SMS7</strain>
    </source>
</reference>
<protein>
    <submittedName>
        <fullName evidence="3 4">Antitoxin ParD1</fullName>
    </submittedName>
</protein>
<dbReference type="eggNOG" id="COG3609">
    <property type="taxonomic scope" value="Bacteria"/>
</dbReference>
<dbReference type="AlphaFoldDB" id="A0A221UT16"/>
<dbReference type="RefSeq" id="WP_031445645.1">
    <property type="nucleotide sequence ID" value="NZ_CP022515.1"/>
</dbReference>
<dbReference type="GO" id="GO:0006355">
    <property type="term" value="P:regulation of DNA-templated transcription"/>
    <property type="evidence" value="ECO:0007669"/>
    <property type="project" value="InterPro"/>
</dbReference>
<dbReference type="Proteomes" id="UP000315363">
    <property type="component" value="Unassembled WGS sequence"/>
</dbReference>
<dbReference type="PANTHER" id="PTHR36582">
    <property type="entry name" value="ANTITOXIN PARD"/>
    <property type="match status" value="1"/>
</dbReference>
<dbReference type="SUPFAM" id="SSF47598">
    <property type="entry name" value="Ribbon-helix-helix"/>
    <property type="match status" value="1"/>
</dbReference>
<evidence type="ECO:0000313" key="6">
    <source>
        <dbReference type="Proteomes" id="UP000315363"/>
    </source>
</evidence>
<evidence type="ECO:0000256" key="2">
    <source>
        <dbReference type="ARBA" id="ARBA00022649"/>
    </source>
</evidence>
<dbReference type="EMBL" id="CP022515">
    <property type="protein sequence ID" value="ASO04403.1"/>
    <property type="molecule type" value="Genomic_DNA"/>
</dbReference>
<sequence length="80" mass="9334">MSKNTSISLGNHFEEFVNDEVKSGRYSSVSEVIRSALRLLEHEEKKERELIKALEIGERSGFVDNFDPEQHLKDLHQRHL</sequence>
<dbReference type="STRING" id="616991.GCA_000733925_04031"/>
<name>A0A221UT16_9FLAO</name>
<dbReference type="Proteomes" id="UP000204551">
    <property type="component" value="Chromosome"/>
</dbReference>
<accession>A0A221UT16</accession>
<keyword evidence="2" id="KW-1277">Toxin-antitoxin system</keyword>
<gene>
    <name evidence="3" type="primary">parD1</name>
    <name evidence="3" type="ORF">AREALGSMS7_00924</name>
    <name evidence="4" type="ORF">GQ41_3945</name>
</gene>
<comment type="similarity">
    <text evidence="1">Belongs to the ParD antitoxin family.</text>
</comment>
<dbReference type="KEGG" id="aalg:AREALGSMS7_00924"/>
<evidence type="ECO:0000313" key="4">
    <source>
        <dbReference type="EMBL" id="TQO39271.1"/>
    </source>
</evidence>
<evidence type="ECO:0000256" key="1">
    <source>
        <dbReference type="ARBA" id="ARBA00008580"/>
    </source>
</evidence>
<organism evidence="3 5">
    <name type="scientific">Arenibacter algicola</name>
    <dbReference type="NCBI Taxonomy" id="616991"/>
    <lineage>
        <taxon>Bacteria</taxon>
        <taxon>Pseudomonadati</taxon>
        <taxon>Bacteroidota</taxon>
        <taxon>Flavobacteriia</taxon>
        <taxon>Flavobacteriales</taxon>
        <taxon>Flavobacteriaceae</taxon>
        <taxon>Arenibacter</taxon>
    </lineage>
</organism>
<keyword evidence="6" id="KW-1185">Reference proteome</keyword>
<dbReference type="EMBL" id="VHIF01000001">
    <property type="protein sequence ID" value="TQO39271.1"/>
    <property type="molecule type" value="Genomic_DNA"/>
</dbReference>
<dbReference type="InterPro" id="IPR010985">
    <property type="entry name" value="Ribbon_hlx_hlx"/>
</dbReference>
<dbReference type="Pfam" id="PF03693">
    <property type="entry name" value="ParD_antitoxin"/>
    <property type="match status" value="1"/>
</dbReference>
<evidence type="ECO:0000313" key="3">
    <source>
        <dbReference type="EMBL" id="ASO04403.1"/>
    </source>
</evidence>
<dbReference type="InterPro" id="IPR038296">
    <property type="entry name" value="ParD_sf"/>
</dbReference>
<dbReference type="Gene3D" id="6.10.10.120">
    <property type="entry name" value="Antitoxin ParD1-like"/>
    <property type="match status" value="1"/>
</dbReference>
<dbReference type="PANTHER" id="PTHR36582:SF2">
    <property type="entry name" value="ANTITOXIN PARD"/>
    <property type="match status" value="1"/>
</dbReference>
<dbReference type="NCBIfam" id="TIGR02606">
    <property type="entry name" value="antidote_CC2985"/>
    <property type="match status" value="1"/>
</dbReference>
<dbReference type="InterPro" id="IPR022789">
    <property type="entry name" value="ParD"/>
</dbReference>
<evidence type="ECO:0000313" key="5">
    <source>
        <dbReference type="Proteomes" id="UP000204551"/>
    </source>
</evidence>
<reference evidence="4 6" key="2">
    <citation type="submission" date="2019-06" db="EMBL/GenBank/DDBJ databases">
        <title>A large-scale integrated study on North Sea by COGITO (Coastal Microbe Genomic &amp; Taxonomic Observatory).</title>
        <authorList>
            <person name="Teeling H."/>
        </authorList>
    </citation>
    <scope>NUCLEOTIDE SEQUENCE [LARGE SCALE GENOMIC DNA]</scope>
    <source>
        <strain evidence="4 6">MAR_2009_79</strain>
    </source>
</reference>
<proteinExistence type="inferred from homology"/>